<protein>
    <submittedName>
        <fullName evidence="3">Uncharacterized protein LOC105159927 isoform X1</fullName>
    </submittedName>
</protein>
<evidence type="ECO:0000313" key="2">
    <source>
        <dbReference type="Proteomes" id="UP000504604"/>
    </source>
</evidence>
<dbReference type="PANTHER" id="PTHR44375">
    <property type="entry name" value="BETA-KETOACYL-ACP REDUCTASE-LIKE PROTEIN-RELATED"/>
    <property type="match status" value="1"/>
</dbReference>
<dbReference type="OrthoDB" id="47007at2759"/>
<keyword evidence="2" id="KW-1185">Reference proteome</keyword>
<dbReference type="PRINTS" id="PR00081">
    <property type="entry name" value="GDHRDH"/>
</dbReference>
<dbReference type="PRINTS" id="PR00080">
    <property type="entry name" value="SDRFAMILY"/>
</dbReference>
<evidence type="ECO:0000256" key="1">
    <source>
        <dbReference type="RuleBase" id="RU000363"/>
    </source>
</evidence>
<dbReference type="Pfam" id="PF00106">
    <property type="entry name" value="adh_short"/>
    <property type="match status" value="1"/>
</dbReference>
<dbReference type="CDD" id="cd05233">
    <property type="entry name" value="SDR_c"/>
    <property type="match status" value="1"/>
</dbReference>
<gene>
    <name evidence="3" type="primary">LOC105159927</name>
</gene>
<dbReference type="SUPFAM" id="SSF51735">
    <property type="entry name" value="NAD(P)-binding Rossmann-fold domains"/>
    <property type="match status" value="1"/>
</dbReference>
<name>A0A6I9SX97_SESIN</name>
<dbReference type="GeneID" id="105159927"/>
<organism evidence="2 3">
    <name type="scientific">Sesamum indicum</name>
    <name type="common">Oriental sesame</name>
    <name type="synonym">Sesamum orientale</name>
    <dbReference type="NCBI Taxonomy" id="4182"/>
    <lineage>
        <taxon>Eukaryota</taxon>
        <taxon>Viridiplantae</taxon>
        <taxon>Streptophyta</taxon>
        <taxon>Embryophyta</taxon>
        <taxon>Tracheophyta</taxon>
        <taxon>Spermatophyta</taxon>
        <taxon>Magnoliopsida</taxon>
        <taxon>eudicotyledons</taxon>
        <taxon>Gunneridae</taxon>
        <taxon>Pentapetalae</taxon>
        <taxon>asterids</taxon>
        <taxon>lamiids</taxon>
        <taxon>Lamiales</taxon>
        <taxon>Pedaliaceae</taxon>
        <taxon>Sesamum</taxon>
    </lineage>
</organism>
<dbReference type="KEGG" id="sind:105159927"/>
<dbReference type="PANTHER" id="PTHR44375:SF5">
    <property type="entry name" value="3-OXOACYL-[ACYL-CARRIER-PROTEIN] REDUCTASE FABG-LIKE"/>
    <property type="match status" value="1"/>
</dbReference>
<comment type="similarity">
    <text evidence="1">Belongs to the short-chain dehydrogenases/reductases (SDR) family.</text>
</comment>
<dbReference type="Gene3D" id="3.40.50.720">
    <property type="entry name" value="NAD(P)-binding Rossmann-like Domain"/>
    <property type="match status" value="1"/>
</dbReference>
<dbReference type="InParanoid" id="A0A6I9SX97"/>
<proteinExistence type="inferred from homology"/>
<sequence length="291" mass="31212">MFNHMASEILHTLEPWSRLDGKIVMVTGASSGLGREFCLDLAKAGCRIIAAARRMDRLGSLCDEINQLNSLMVGGNGDGCLAVAVELDITSDDNAIGASIAKAWDAFGHIDVLINNAGVRAEVGQKRSSLEIGKEEWNQVLNTNLIGTWEVSKCVASRLRFARRKASIINISSITGLNRVQFFGGIAYNSSKSAIDSITRIMALELGGYNIRVNSIAPGLFPSEISGPIFQHDLEILAKKIIPLGTSGAINPALTSLVRYLVHDSSNYVSGNTFIVDFGSSLPGLPIYSSL</sequence>
<dbReference type="InterPro" id="IPR002347">
    <property type="entry name" value="SDR_fam"/>
</dbReference>
<reference evidence="3" key="1">
    <citation type="submission" date="2025-08" db="UniProtKB">
        <authorList>
            <consortium name="RefSeq"/>
        </authorList>
    </citation>
    <scope>IDENTIFICATION</scope>
</reference>
<dbReference type="Proteomes" id="UP000504604">
    <property type="component" value="Linkage group LG4"/>
</dbReference>
<dbReference type="AlphaFoldDB" id="A0A6I9SX97"/>
<accession>A0A6I9SX97</accession>
<dbReference type="InterPro" id="IPR036291">
    <property type="entry name" value="NAD(P)-bd_dom_sf"/>
</dbReference>
<dbReference type="RefSeq" id="XP_011075454.2">
    <property type="nucleotide sequence ID" value="XM_011077152.2"/>
</dbReference>
<evidence type="ECO:0000313" key="3">
    <source>
        <dbReference type="RefSeq" id="XP_011075454.2"/>
    </source>
</evidence>